<evidence type="ECO:0000313" key="13">
    <source>
        <dbReference type="Proteomes" id="UP000327468"/>
    </source>
</evidence>
<evidence type="ECO:0000313" key="12">
    <source>
        <dbReference type="EMBL" id="KAB5586595.1"/>
    </source>
</evidence>
<name>A0A5N5Q426_PANHP</name>
<evidence type="ECO:0000256" key="5">
    <source>
        <dbReference type="ARBA" id="ARBA00023040"/>
    </source>
</evidence>
<dbReference type="CDD" id="cd14984">
    <property type="entry name" value="7tmA_Chemokine_R"/>
    <property type="match status" value="1"/>
</dbReference>
<evidence type="ECO:0000256" key="9">
    <source>
        <dbReference type="RuleBase" id="RU000688"/>
    </source>
</evidence>
<dbReference type="InterPro" id="IPR017452">
    <property type="entry name" value="GPCR_Rhodpsn_7TM"/>
</dbReference>
<dbReference type="Gene3D" id="1.20.1070.10">
    <property type="entry name" value="Rhodopsin 7-helix transmembrane proteins"/>
    <property type="match status" value="1"/>
</dbReference>
<dbReference type="PRINTS" id="PR00657">
    <property type="entry name" value="CCCHEMOKINER"/>
</dbReference>
<dbReference type="GO" id="GO:0016493">
    <property type="term" value="F:C-C chemokine receptor activity"/>
    <property type="evidence" value="ECO:0007669"/>
    <property type="project" value="TreeGrafter"/>
</dbReference>
<dbReference type="GO" id="GO:0060326">
    <property type="term" value="P:cell chemotaxis"/>
    <property type="evidence" value="ECO:0007669"/>
    <property type="project" value="TreeGrafter"/>
</dbReference>
<feature type="transmembrane region" description="Helical" evidence="10">
    <location>
        <begin position="141"/>
        <end position="165"/>
    </location>
</feature>
<accession>A0A5N5Q426</accession>
<dbReference type="InterPro" id="IPR000276">
    <property type="entry name" value="GPCR_Rhodpsn"/>
</dbReference>
<dbReference type="AlphaFoldDB" id="A0A5N5Q426"/>
<comment type="subcellular location">
    <subcellularLocation>
        <location evidence="1">Cell membrane</location>
        <topology evidence="1">Multi-pass membrane protein</topology>
    </subcellularLocation>
</comment>
<evidence type="ECO:0000256" key="8">
    <source>
        <dbReference type="ARBA" id="ARBA00023224"/>
    </source>
</evidence>
<dbReference type="SUPFAM" id="SSF81321">
    <property type="entry name" value="Family A G protein-coupled receptor-like"/>
    <property type="match status" value="1"/>
</dbReference>
<organism evidence="12 13">
    <name type="scientific">Pangasianodon hypophthalmus</name>
    <name type="common">Striped catfish</name>
    <name type="synonym">Helicophagus hypophthalmus</name>
    <dbReference type="NCBI Taxonomy" id="310915"/>
    <lineage>
        <taxon>Eukaryota</taxon>
        <taxon>Metazoa</taxon>
        <taxon>Chordata</taxon>
        <taxon>Craniata</taxon>
        <taxon>Vertebrata</taxon>
        <taxon>Euteleostomi</taxon>
        <taxon>Actinopterygii</taxon>
        <taxon>Neopterygii</taxon>
        <taxon>Teleostei</taxon>
        <taxon>Ostariophysi</taxon>
        <taxon>Siluriformes</taxon>
        <taxon>Pangasiidae</taxon>
        <taxon>Pangasianodon</taxon>
    </lineage>
</organism>
<evidence type="ECO:0000256" key="4">
    <source>
        <dbReference type="ARBA" id="ARBA00022989"/>
    </source>
</evidence>
<dbReference type="Pfam" id="PF00001">
    <property type="entry name" value="7tm_1"/>
    <property type="match status" value="1"/>
</dbReference>
<dbReference type="GO" id="GO:0019722">
    <property type="term" value="P:calcium-mediated signaling"/>
    <property type="evidence" value="ECO:0007669"/>
    <property type="project" value="TreeGrafter"/>
</dbReference>
<dbReference type="PROSITE" id="PS00237">
    <property type="entry name" value="G_PROTEIN_RECEP_F1_1"/>
    <property type="match status" value="1"/>
</dbReference>
<comment type="similarity">
    <text evidence="9">Belongs to the G-protein coupled receptor 1 family.</text>
</comment>
<protein>
    <recommendedName>
        <fullName evidence="11">G-protein coupled receptors family 1 profile domain-containing protein</fullName>
    </recommendedName>
</protein>
<dbReference type="PROSITE" id="PS50262">
    <property type="entry name" value="G_PROTEIN_RECEP_F1_2"/>
    <property type="match status" value="1"/>
</dbReference>
<sequence length="381" mass="42867">MAAMLNNSSSSLAITMHSVSTTLNVTEMFKTDYDLSSSSAYDYSDYYKNGPAGAAPCDYRTHARHFLPVLYSLFFIVGFLGNMLVLWVILRGAQLKSMTDVSLLNLAIADLLLIFSLPFLAHHARDMWVFGKGMCTLVLSVYYISFYAGIFFIVLMSIDRYLAIVHAVFALRIRTKAYGILASMVIWIIAVAASFPELLYLGVEENGSKLYCSAYPNDGSHREYRIAAFIKMNVLGLLIPLSIVGFCYSMVIRRLLMLRTSKKLAIRLVAAVMVVFFCCWTPYNFVAFLKALELRGILSSECEFGKRIQLMLQVTEAVAYSHSCLNPFLYVFVGEKFRRHLARLLRQTPCIHVQCMKSYMTQAAASVYSQTTSVDERSVGV</sequence>
<evidence type="ECO:0000256" key="1">
    <source>
        <dbReference type="ARBA" id="ARBA00004651"/>
    </source>
</evidence>
<keyword evidence="8 9" id="KW-0807">Transducer</keyword>
<evidence type="ECO:0000256" key="7">
    <source>
        <dbReference type="ARBA" id="ARBA00023170"/>
    </source>
</evidence>
<dbReference type="GO" id="GO:0009897">
    <property type="term" value="C:external side of plasma membrane"/>
    <property type="evidence" value="ECO:0007669"/>
    <property type="project" value="TreeGrafter"/>
</dbReference>
<feature type="transmembrane region" description="Helical" evidence="10">
    <location>
        <begin position="69"/>
        <end position="90"/>
    </location>
</feature>
<dbReference type="GO" id="GO:0006955">
    <property type="term" value="P:immune response"/>
    <property type="evidence" value="ECO:0007669"/>
    <property type="project" value="TreeGrafter"/>
</dbReference>
<dbReference type="EMBL" id="VFJC01000002">
    <property type="protein sequence ID" value="KAB5586595.1"/>
    <property type="molecule type" value="Genomic_DNA"/>
</dbReference>
<keyword evidence="5 9" id="KW-0297">G-protein coupled receptor</keyword>
<dbReference type="GO" id="GO:0007204">
    <property type="term" value="P:positive regulation of cytosolic calcium ion concentration"/>
    <property type="evidence" value="ECO:0007669"/>
    <property type="project" value="TreeGrafter"/>
</dbReference>
<proteinExistence type="inferred from homology"/>
<feature type="transmembrane region" description="Helical" evidence="10">
    <location>
        <begin position="264"/>
        <end position="283"/>
    </location>
</feature>
<dbReference type="InterPro" id="IPR000355">
    <property type="entry name" value="Chemokine_rcpt"/>
</dbReference>
<dbReference type="Proteomes" id="UP000327468">
    <property type="component" value="Chromosome 1"/>
</dbReference>
<evidence type="ECO:0000256" key="2">
    <source>
        <dbReference type="ARBA" id="ARBA00022475"/>
    </source>
</evidence>
<feature type="transmembrane region" description="Helical" evidence="10">
    <location>
        <begin position="226"/>
        <end position="252"/>
    </location>
</feature>
<evidence type="ECO:0000259" key="11">
    <source>
        <dbReference type="PROSITE" id="PS50262"/>
    </source>
</evidence>
<feature type="transmembrane region" description="Helical" evidence="10">
    <location>
        <begin position="177"/>
        <end position="195"/>
    </location>
</feature>
<gene>
    <name evidence="12" type="ORF">PHYPO_G00003500</name>
</gene>
<keyword evidence="3 9" id="KW-0812">Transmembrane</keyword>
<feature type="transmembrane region" description="Helical" evidence="10">
    <location>
        <begin position="102"/>
        <end position="121"/>
    </location>
</feature>
<dbReference type="PANTHER" id="PTHR10489:SF627">
    <property type="entry name" value="C-C CHEMOKINE RECEPTOR TYPE 8"/>
    <property type="match status" value="1"/>
</dbReference>
<comment type="caution">
    <text evidence="12">The sequence shown here is derived from an EMBL/GenBank/DDBJ whole genome shotgun (WGS) entry which is preliminary data.</text>
</comment>
<evidence type="ECO:0000256" key="10">
    <source>
        <dbReference type="SAM" id="Phobius"/>
    </source>
</evidence>
<keyword evidence="4 10" id="KW-1133">Transmembrane helix</keyword>
<reference evidence="12 13" key="1">
    <citation type="submission" date="2019-06" db="EMBL/GenBank/DDBJ databases">
        <title>A chromosome-scale genome assembly of the striped catfish, Pangasianodon hypophthalmus.</title>
        <authorList>
            <person name="Wen M."/>
            <person name="Zahm M."/>
            <person name="Roques C."/>
            <person name="Cabau C."/>
            <person name="Klopp C."/>
            <person name="Donnadieu C."/>
            <person name="Jouanno E."/>
            <person name="Avarre J.-C."/>
            <person name="Campet M."/>
            <person name="Ha T.T.T."/>
            <person name="Dugue R."/>
            <person name="Lampietro C."/>
            <person name="Louis A."/>
            <person name="Herpin A."/>
            <person name="Echchiki A."/>
            <person name="Berthelot C."/>
            <person name="Parey E."/>
            <person name="Roest-Crollius H."/>
            <person name="Braasch I."/>
            <person name="Postlethwait J."/>
            <person name="Bobe J."/>
            <person name="Montfort J."/>
            <person name="Bouchez O."/>
            <person name="Begum T."/>
            <person name="Schartl M."/>
            <person name="Guiguen Y."/>
        </authorList>
    </citation>
    <scope>NUCLEOTIDE SEQUENCE [LARGE SCALE GENOMIC DNA]</scope>
    <source>
        <strain evidence="12 13">Indonesia</strain>
        <tissue evidence="12">Blood</tissue>
    </source>
</reference>
<keyword evidence="13" id="KW-1185">Reference proteome</keyword>
<keyword evidence="6 10" id="KW-0472">Membrane</keyword>
<feature type="domain" description="G-protein coupled receptors family 1 profile" evidence="11">
    <location>
        <begin position="81"/>
        <end position="330"/>
    </location>
</feature>
<dbReference type="GO" id="GO:0019957">
    <property type="term" value="F:C-C chemokine binding"/>
    <property type="evidence" value="ECO:0007669"/>
    <property type="project" value="TreeGrafter"/>
</dbReference>
<dbReference type="InterPro" id="IPR050119">
    <property type="entry name" value="CCR1-9-like"/>
</dbReference>
<evidence type="ECO:0000256" key="3">
    <source>
        <dbReference type="ARBA" id="ARBA00022692"/>
    </source>
</evidence>
<dbReference type="PANTHER" id="PTHR10489">
    <property type="entry name" value="CELL ADHESION MOLECULE"/>
    <property type="match status" value="1"/>
</dbReference>
<dbReference type="FunFam" id="1.20.1070.10:FF:000026">
    <property type="entry name" value="C-C chemokine receptor type 5"/>
    <property type="match status" value="1"/>
</dbReference>
<keyword evidence="7 9" id="KW-0675">Receptor</keyword>
<dbReference type="PRINTS" id="PR00237">
    <property type="entry name" value="GPCRRHODOPSN"/>
</dbReference>
<evidence type="ECO:0000256" key="6">
    <source>
        <dbReference type="ARBA" id="ARBA00023136"/>
    </source>
</evidence>
<keyword evidence="2" id="KW-1003">Cell membrane</keyword>